<keyword evidence="4" id="KW-0963">Cytoplasm</keyword>
<dbReference type="OrthoDB" id="10263328at2759"/>
<evidence type="ECO:0000256" key="3">
    <source>
        <dbReference type="ARBA" id="ARBA00022448"/>
    </source>
</evidence>
<dbReference type="PROSITE" id="PS50166">
    <property type="entry name" value="IMPORTIN_B_NT"/>
    <property type="match status" value="1"/>
</dbReference>
<name>A0A1D2VJG7_9ASCO</name>
<protein>
    <recommendedName>
        <fullName evidence="7">Importin-95</fullName>
    </recommendedName>
    <alternativeName>
        <fullName evidence="8">Karyopherin-95</fullName>
    </alternativeName>
</protein>
<dbReference type="InterPro" id="IPR040122">
    <property type="entry name" value="Importin_beta"/>
</dbReference>
<dbReference type="GO" id="GO:0051292">
    <property type="term" value="P:nuclear pore complex assembly"/>
    <property type="evidence" value="ECO:0007669"/>
    <property type="project" value="EnsemblFungi"/>
</dbReference>
<dbReference type="GO" id="GO:0031267">
    <property type="term" value="F:small GTPase binding"/>
    <property type="evidence" value="ECO:0007669"/>
    <property type="project" value="InterPro"/>
</dbReference>
<dbReference type="GO" id="GO:0046822">
    <property type="term" value="P:regulation of nucleocytoplasmic transport"/>
    <property type="evidence" value="ECO:0007669"/>
    <property type="project" value="EnsemblFungi"/>
</dbReference>
<keyword evidence="11" id="KW-1185">Reference proteome</keyword>
<feature type="domain" description="Importin N-terminal" evidence="9">
    <location>
        <begin position="22"/>
        <end position="102"/>
    </location>
</feature>
<keyword evidence="5" id="KW-0677">Repeat</keyword>
<dbReference type="SUPFAM" id="SSF48371">
    <property type="entry name" value="ARM repeat"/>
    <property type="match status" value="1"/>
</dbReference>
<reference evidence="11" key="1">
    <citation type="submission" date="2016-05" db="EMBL/GenBank/DDBJ databases">
        <title>Comparative genomics of biotechnologically important yeasts.</title>
        <authorList>
            <consortium name="DOE Joint Genome Institute"/>
            <person name="Riley R."/>
            <person name="Haridas S."/>
            <person name="Wolfe K.H."/>
            <person name="Lopes M.R."/>
            <person name="Hittinger C.T."/>
            <person name="Goker M."/>
            <person name="Salamov A."/>
            <person name="Wisecaver J."/>
            <person name="Long T.M."/>
            <person name="Aerts A.L."/>
            <person name="Barry K."/>
            <person name="Choi C."/>
            <person name="Clum A."/>
            <person name="Coughlan A.Y."/>
            <person name="Deshpande S."/>
            <person name="Douglass A.P."/>
            <person name="Hanson S.J."/>
            <person name="Klenk H.-P."/>
            <person name="Labutti K."/>
            <person name="Lapidus A."/>
            <person name="Lindquist E."/>
            <person name="Lipzen A."/>
            <person name="Meier-Kolthoff J.P."/>
            <person name="Ohm R.A."/>
            <person name="Otillar R.P."/>
            <person name="Pangilinan J."/>
            <person name="Peng Y."/>
            <person name="Rokas A."/>
            <person name="Rosa C.A."/>
            <person name="Scheuner C."/>
            <person name="Sibirny A.A."/>
            <person name="Slot J.C."/>
            <person name="Stielow J.B."/>
            <person name="Sun H."/>
            <person name="Kurtzman C.P."/>
            <person name="Blackwell M."/>
            <person name="Grigoriev I.V."/>
            <person name="Jeffries T.W."/>
        </authorList>
    </citation>
    <scope>NUCLEOTIDE SEQUENCE [LARGE SCALE GENOMIC DNA]</scope>
    <source>
        <strain evidence="11">DSM 1968</strain>
    </source>
</reference>
<dbReference type="GO" id="GO:0005829">
    <property type="term" value="C:cytosol"/>
    <property type="evidence" value="ECO:0007669"/>
    <property type="project" value="EnsemblFungi"/>
</dbReference>
<evidence type="ECO:0000256" key="8">
    <source>
        <dbReference type="ARBA" id="ARBA00083566"/>
    </source>
</evidence>
<dbReference type="GO" id="GO:0097718">
    <property type="term" value="F:disordered domain specific binding"/>
    <property type="evidence" value="ECO:0007669"/>
    <property type="project" value="EnsemblFungi"/>
</dbReference>
<dbReference type="GO" id="GO:0060188">
    <property type="term" value="P:regulation of protein desumoylation"/>
    <property type="evidence" value="ECO:0007669"/>
    <property type="project" value="EnsemblFungi"/>
</dbReference>
<dbReference type="Pfam" id="PF03810">
    <property type="entry name" value="IBN_N"/>
    <property type="match status" value="1"/>
</dbReference>
<dbReference type="AlphaFoldDB" id="A0A1D2VJG7"/>
<dbReference type="SMART" id="SM00913">
    <property type="entry name" value="IBN_N"/>
    <property type="match status" value="1"/>
</dbReference>
<dbReference type="GeneID" id="30966803"/>
<evidence type="ECO:0000259" key="9">
    <source>
        <dbReference type="PROSITE" id="PS50166"/>
    </source>
</evidence>
<dbReference type="GO" id="GO:0005085">
    <property type="term" value="F:guanyl-nucleotide exchange factor activity"/>
    <property type="evidence" value="ECO:0007669"/>
    <property type="project" value="EnsemblFungi"/>
</dbReference>
<dbReference type="InterPro" id="IPR001494">
    <property type="entry name" value="Importin-beta_N"/>
</dbReference>
<dbReference type="InParanoid" id="A0A1D2VJG7"/>
<dbReference type="RefSeq" id="XP_020048017.1">
    <property type="nucleotide sequence ID" value="XM_020193167.1"/>
</dbReference>
<dbReference type="GO" id="GO:0042564">
    <property type="term" value="C:NLS-dependent protein nuclear import complex"/>
    <property type="evidence" value="ECO:0007669"/>
    <property type="project" value="EnsemblFungi"/>
</dbReference>
<dbReference type="Pfam" id="PF13513">
    <property type="entry name" value="HEAT_EZ"/>
    <property type="match status" value="1"/>
</dbReference>
<dbReference type="GO" id="GO:0006656">
    <property type="term" value="P:phosphatidylcholine biosynthetic process"/>
    <property type="evidence" value="ECO:0007669"/>
    <property type="project" value="EnsemblFungi"/>
</dbReference>
<dbReference type="GO" id="GO:0006612">
    <property type="term" value="P:protein targeting to membrane"/>
    <property type="evidence" value="ECO:0007669"/>
    <property type="project" value="EnsemblFungi"/>
</dbReference>
<evidence type="ECO:0000256" key="7">
    <source>
        <dbReference type="ARBA" id="ARBA00079884"/>
    </source>
</evidence>
<accession>A0A1D2VJG7</accession>
<dbReference type="Gene3D" id="1.25.10.10">
    <property type="entry name" value="Leucine-rich Repeat Variant"/>
    <property type="match status" value="1"/>
</dbReference>
<dbReference type="GO" id="GO:0044877">
    <property type="term" value="F:protein-containing complex binding"/>
    <property type="evidence" value="ECO:0007669"/>
    <property type="project" value="EnsemblFungi"/>
</dbReference>
<dbReference type="InterPro" id="IPR011989">
    <property type="entry name" value="ARM-like"/>
</dbReference>
<dbReference type="GO" id="GO:0061676">
    <property type="term" value="F:importin-alpha family protein binding"/>
    <property type="evidence" value="ECO:0007669"/>
    <property type="project" value="EnsemblFungi"/>
</dbReference>
<dbReference type="EMBL" id="KV454479">
    <property type="protein sequence ID" value="ODV61710.1"/>
    <property type="molecule type" value="Genomic_DNA"/>
</dbReference>
<dbReference type="InterPro" id="IPR058584">
    <property type="entry name" value="IMB1_TNPO1-like_TPR"/>
</dbReference>
<keyword evidence="3" id="KW-0813">Transport</keyword>
<evidence type="ECO:0000256" key="2">
    <source>
        <dbReference type="ARBA" id="ARBA00010907"/>
    </source>
</evidence>
<dbReference type="GO" id="GO:0005635">
    <property type="term" value="C:nuclear envelope"/>
    <property type="evidence" value="ECO:0007669"/>
    <property type="project" value="EnsemblFungi"/>
</dbReference>
<organism evidence="10 11">
    <name type="scientific">Ascoidea rubescens DSM 1968</name>
    <dbReference type="NCBI Taxonomy" id="1344418"/>
    <lineage>
        <taxon>Eukaryota</taxon>
        <taxon>Fungi</taxon>
        <taxon>Dikarya</taxon>
        <taxon>Ascomycota</taxon>
        <taxon>Saccharomycotina</taxon>
        <taxon>Saccharomycetes</taxon>
        <taxon>Ascoideaceae</taxon>
        <taxon>Ascoidea</taxon>
    </lineage>
</organism>
<keyword evidence="6" id="KW-0653">Protein transport</keyword>
<dbReference type="STRING" id="1344418.A0A1D2VJG7"/>
<evidence type="ECO:0000256" key="4">
    <source>
        <dbReference type="ARBA" id="ARBA00022490"/>
    </source>
</evidence>
<proteinExistence type="inferred from homology"/>
<evidence type="ECO:0000256" key="1">
    <source>
        <dbReference type="ARBA" id="ARBA00004496"/>
    </source>
</evidence>
<dbReference type="Pfam" id="PF25574">
    <property type="entry name" value="TPR_IMB1"/>
    <property type="match status" value="1"/>
</dbReference>
<gene>
    <name evidence="10" type="ORF">ASCRUDRAFT_75683</name>
</gene>
<evidence type="ECO:0000256" key="6">
    <source>
        <dbReference type="ARBA" id="ARBA00022927"/>
    </source>
</evidence>
<comment type="subcellular location">
    <subcellularLocation>
        <location evidence="1">Cytoplasm</location>
    </subcellularLocation>
</comment>
<dbReference type="Proteomes" id="UP000095038">
    <property type="component" value="Unassembled WGS sequence"/>
</dbReference>
<sequence>MDIGQVLENAILNPNPQERFQAEQQLENAAKENFPLYLSLLSEALNNESKKTEVRMLASLALKNQLISKDPKQHKIYSERWINLDNNFKNQIKANSLKNLLSSDDRVANSAAQLVAAIAEIDLSRNDWPELINSLIENTKPEVPDHIKRSNLLTIGYICESADPNNAGIVSRANDFLIAIIQGAQSSEKNSKIVRLTAINALVDSLEFIQSNFQKEGERNYIMQVVCEATQASDVDLQAAAFGALAKIMSLYYKFMPLYMERALYSLTISGMQNTDEKVSCMAVEFWSTVCEEELEISYRREDFNNSNSSSLIPDDNPDFTSYNFSLIAIEDVLPTLLSLLKKQNDDLDDDTWNISMAAGACLQLFAQNCGTPVVKPTLDFVERNINSTEWRSREASVMAFGSILDGPDHSQLKFLIAQALNSILELIDDENLQVKETVAWCLGRIADLVIDAIDTEQHLPSVINAIVKGLQVHPKVSRNCCWTLMNLIEQLNQDSSNTESTPMSKYYSSLVPVLLQVSGRGDNEYTSRASAYEALSALVLFSSKDVMPLVNSIASEALNRLNITIEMSQQPDKLSLNDLSNLQELQSNILSLLSNVIRRAGKDVLSVSDSLMEMFLKLLSIQQNQRNSLIEEDVFIAISTTASAVESEFIKYMDSFLPFLNNALENTESQICNTAVGLVADISRSLGDQIIPYCNGLMNTLGNNLSNPDIRRELRPAILSCFGDIATSIGEAFQPYLDVVMKICSAAQNLQPEDSSVETLEYIIDVKEAVLDAYVGVVAGLEKQPQYLRPYVDIIFQFLVSIPTDFNFSSSDTVCRAACGLIGDLAEIFSKDNQIQQALRSPWVATFLRQVKLNQSFSVTTRNTAKWAKKKIQ</sequence>
<evidence type="ECO:0000313" key="10">
    <source>
        <dbReference type="EMBL" id="ODV61710.1"/>
    </source>
</evidence>
<dbReference type="InterPro" id="IPR016024">
    <property type="entry name" value="ARM-type_fold"/>
</dbReference>
<dbReference type="PANTHER" id="PTHR10527">
    <property type="entry name" value="IMPORTIN BETA"/>
    <property type="match status" value="1"/>
</dbReference>
<dbReference type="FunCoup" id="A0A1D2VJG7">
    <property type="interactions" value="1417"/>
</dbReference>
<dbReference type="FunFam" id="1.25.10.10:FF:000027">
    <property type="entry name" value="Importin subunit beta-1"/>
    <property type="match status" value="1"/>
</dbReference>
<comment type="similarity">
    <text evidence="2">Belongs to the importin beta family. Importin beta-1 subfamily.</text>
</comment>
<dbReference type="GO" id="GO:0006607">
    <property type="term" value="P:NLS-bearing protein import into nucleus"/>
    <property type="evidence" value="ECO:0007669"/>
    <property type="project" value="EnsemblFungi"/>
</dbReference>
<evidence type="ECO:0000256" key="5">
    <source>
        <dbReference type="ARBA" id="ARBA00022737"/>
    </source>
</evidence>
<dbReference type="GO" id="GO:0061608">
    <property type="term" value="F:nuclear import signal receptor activity"/>
    <property type="evidence" value="ECO:0007669"/>
    <property type="project" value="EnsemblFungi"/>
</dbReference>
<dbReference type="GO" id="GO:0034399">
    <property type="term" value="C:nuclear periphery"/>
    <property type="evidence" value="ECO:0007669"/>
    <property type="project" value="EnsemblFungi"/>
</dbReference>
<evidence type="ECO:0000313" key="11">
    <source>
        <dbReference type="Proteomes" id="UP000095038"/>
    </source>
</evidence>